<protein>
    <submittedName>
        <fullName evidence="1">Uncharacterized protein</fullName>
    </submittedName>
</protein>
<dbReference type="Proteomes" id="UP001049176">
    <property type="component" value="Chromosome 11"/>
</dbReference>
<evidence type="ECO:0000313" key="1">
    <source>
        <dbReference type="EMBL" id="KAG7085354.1"/>
    </source>
</evidence>
<comment type="caution">
    <text evidence="1">The sequence shown here is derived from an EMBL/GenBank/DDBJ whole genome shotgun (WGS) entry which is preliminary data.</text>
</comment>
<dbReference type="KEGG" id="more:E1B28_002920"/>
<keyword evidence="2" id="KW-1185">Reference proteome</keyword>
<dbReference type="RefSeq" id="XP_043001825.1">
    <property type="nucleotide sequence ID" value="XM_043159871.1"/>
</dbReference>
<dbReference type="EMBL" id="CM032191">
    <property type="protein sequence ID" value="KAG7085354.1"/>
    <property type="molecule type" value="Genomic_DNA"/>
</dbReference>
<name>A0A9P7UMW1_9AGAR</name>
<proteinExistence type="predicted"/>
<evidence type="ECO:0000313" key="2">
    <source>
        <dbReference type="Proteomes" id="UP001049176"/>
    </source>
</evidence>
<accession>A0A9P7UMW1</accession>
<organism evidence="1 2">
    <name type="scientific">Marasmius oreades</name>
    <name type="common">fairy-ring Marasmius</name>
    <dbReference type="NCBI Taxonomy" id="181124"/>
    <lineage>
        <taxon>Eukaryota</taxon>
        <taxon>Fungi</taxon>
        <taxon>Dikarya</taxon>
        <taxon>Basidiomycota</taxon>
        <taxon>Agaricomycotina</taxon>
        <taxon>Agaricomycetes</taxon>
        <taxon>Agaricomycetidae</taxon>
        <taxon>Agaricales</taxon>
        <taxon>Marasmiineae</taxon>
        <taxon>Marasmiaceae</taxon>
        <taxon>Marasmius</taxon>
    </lineage>
</organism>
<dbReference type="AlphaFoldDB" id="A0A9P7UMW1"/>
<reference evidence="1" key="1">
    <citation type="journal article" date="2021" name="Genome Biol. Evol.">
        <title>The assembled and annotated genome of the fairy-ring fungus Marasmius oreades.</title>
        <authorList>
            <person name="Hiltunen M."/>
            <person name="Ament-Velasquez S.L."/>
            <person name="Johannesson H."/>
        </authorList>
    </citation>
    <scope>NUCLEOTIDE SEQUENCE</scope>
    <source>
        <strain evidence="1">03SP1</strain>
    </source>
</reference>
<sequence>MVKVFFDLDDILKNQPEVDQETRTAIEEITPSSYDDYNDSRVYIPSMVEQSRHEYLGAKDDPEHLAQWQAKRNQEFIELNQCCKWQKNLAKNRRGLIDNRLGYPPLDGTQMLDDEFTKESELYVLKPFAGEDWDEMEMDLVRICKGIQVERFKGWRGTEVQRPKLRPI</sequence>
<dbReference type="GeneID" id="66071996"/>
<gene>
    <name evidence="1" type="ORF">E1B28_002920</name>
</gene>